<feature type="region of interest" description="Disordered" evidence="4">
    <location>
        <begin position="291"/>
        <end position="398"/>
    </location>
</feature>
<organism evidence="5 6">
    <name type="scientific">Pseudoxanthomonas winnipegensis</name>
    <dbReference type="NCBI Taxonomy" id="2480810"/>
    <lineage>
        <taxon>Bacteria</taxon>
        <taxon>Pseudomonadati</taxon>
        <taxon>Pseudomonadota</taxon>
        <taxon>Gammaproteobacteria</taxon>
        <taxon>Lysobacterales</taxon>
        <taxon>Lysobacteraceae</taxon>
        <taxon>Pseudoxanthomonas</taxon>
    </lineage>
</organism>
<feature type="compositionally biased region" description="Basic residues" evidence="4">
    <location>
        <begin position="358"/>
        <end position="374"/>
    </location>
</feature>
<comment type="caution">
    <text evidence="5">The sequence shown here is derived from an EMBL/GenBank/DDBJ whole genome shotgun (WGS) entry which is preliminary data.</text>
</comment>
<evidence type="ECO:0000256" key="3">
    <source>
        <dbReference type="ARBA" id="ARBA00022752"/>
    </source>
</evidence>
<dbReference type="Proteomes" id="UP001234354">
    <property type="component" value="Unassembled WGS sequence"/>
</dbReference>
<protein>
    <recommendedName>
        <fullName evidence="2">Poly(3-hydroxyalkanoate) polymerase subunit PhaE</fullName>
    </recommendedName>
</protein>
<accession>A0AAW8GAF5</accession>
<comment type="pathway">
    <text evidence="1">Biopolymer metabolism; poly-(R)-3-hydroxybutanoate biosynthesis.</text>
</comment>
<keyword evidence="3" id="KW-0583">PHB biosynthesis</keyword>
<dbReference type="GO" id="GO:0042619">
    <property type="term" value="P:poly-hydroxybutyrate biosynthetic process"/>
    <property type="evidence" value="ECO:0007669"/>
    <property type="project" value="UniProtKB-KW"/>
</dbReference>
<dbReference type="InterPro" id="IPR010123">
    <property type="entry name" value="PHA_synth_III_E"/>
</dbReference>
<feature type="compositionally biased region" description="Low complexity" evidence="4">
    <location>
        <begin position="293"/>
        <end position="336"/>
    </location>
</feature>
<evidence type="ECO:0000313" key="6">
    <source>
        <dbReference type="Proteomes" id="UP001234354"/>
    </source>
</evidence>
<evidence type="ECO:0000256" key="1">
    <source>
        <dbReference type="ARBA" id="ARBA00004683"/>
    </source>
</evidence>
<evidence type="ECO:0000313" key="5">
    <source>
        <dbReference type="EMBL" id="MDQ1119365.1"/>
    </source>
</evidence>
<feature type="compositionally biased region" description="Polar residues" evidence="4">
    <location>
        <begin position="377"/>
        <end position="386"/>
    </location>
</feature>
<name>A0AAW8GAF5_9GAMM</name>
<proteinExistence type="predicted"/>
<reference evidence="5" key="1">
    <citation type="submission" date="2023-07" db="EMBL/GenBank/DDBJ databases">
        <title>Functional and genomic diversity of the sorghum phyllosphere microbiome.</title>
        <authorList>
            <person name="Shade A."/>
        </authorList>
    </citation>
    <scope>NUCLEOTIDE SEQUENCE</scope>
    <source>
        <strain evidence="5">SORGH_AS_0908</strain>
    </source>
</reference>
<feature type="compositionally biased region" description="Basic residues" evidence="4">
    <location>
        <begin position="337"/>
        <end position="346"/>
    </location>
</feature>
<dbReference type="AlphaFoldDB" id="A0AAW8GAF5"/>
<evidence type="ECO:0000256" key="4">
    <source>
        <dbReference type="SAM" id="MobiDB-lite"/>
    </source>
</evidence>
<evidence type="ECO:0000256" key="2">
    <source>
        <dbReference type="ARBA" id="ARBA00019066"/>
    </source>
</evidence>
<gene>
    <name evidence="5" type="ORF">QE383_001673</name>
</gene>
<dbReference type="Pfam" id="PF09712">
    <property type="entry name" value="PHA_synth_III_E"/>
    <property type="match status" value="1"/>
</dbReference>
<dbReference type="EMBL" id="JAUTBB010000001">
    <property type="protein sequence ID" value="MDQ1119365.1"/>
    <property type="molecule type" value="Genomic_DNA"/>
</dbReference>
<sequence length="398" mass="43076">MSGAQGGWGEGADAMARQVWETWGEALRKFASVPLETAAPAWQQVPGGWPGWTPPKGGAPGDVMERFDGLARHWFGRMQHVAAQFADRDNTPADIVAAWRQALGATEANPYPDLFGSLFGQATGLDDLGEQWLPWLESLRGPLEEWSRTPAFGPAREHQQRWKGLLQAQHALREAAEAYRTLLEDASRQAYAMFEEKLNQRAGEGSALDSARALFDEWIDAAEDAYARMALSEEFSEVYGALANAQMRMRAGVQREVEQLGSLLGLPTRTEVDAAHRKIAELERILRRMMRGQAAERPAPRPAAAPETPRQAPSPARSVKAAKKAAASKPSAASKSPAKKSAKTAAKKTGDKPTAKKAAAKKVAAKKAAAKKAGRTNAPSKPISKTSARRTTRGKEPA</sequence>